<gene>
    <name evidence="2" type="ORF">NTEN_LOCUS22836</name>
</gene>
<reference evidence="2 3" key="1">
    <citation type="submission" date="2020-02" db="EMBL/GenBank/DDBJ databases">
        <authorList>
            <person name="Ferguson B K."/>
        </authorList>
    </citation>
    <scope>NUCLEOTIDE SEQUENCE [LARGE SCALE GENOMIC DNA]</scope>
</reference>
<dbReference type="EMBL" id="CADCXU010033790">
    <property type="protein sequence ID" value="CAB0019124.1"/>
    <property type="molecule type" value="Genomic_DNA"/>
</dbReference>
<name>A0A6H5HV92_9HEMI</name>
<evidence type="ECO:0000313" key="3">
    <source>
        <dbReference type="Proteomes" id="UP000479000"/>
    </source>
</evidence>
<feature type="region of interest" description="Disordered" evidence="1">
    <location>
        <begin position="1"/>
        <end position="21"/>
    </location>
</feature>
<feature type="non-terminal residue" evidence="2">
    <location>
        <position position="89"/>
    </location>
</feature>
<sequence length="89" mass="10019">MTKKGLRADGANTSEKTKQKKQFYQPGDLARNEEITTCGLSNYTSYEAEIPPLRNRESQREGLNYFLTDSEKDGKAITSGEKSLILFLP</sequence>
<dbReference type="AlphaFoldDB" id="A0A6H5HV92"/>
<keyword evidence="3" id="KW-1185">Reference proteome</keyword>
<evidence type="ECO:0000313" key="2">
    <source>
        <dbReference type="EMBL" id="CAB0019124.1"/>
    </source>
</evidence>
<protein>
    <submittedName>
        <fullName evidence="2">Uncharacterized protein</fullName>
    </submittedName>
</protein>
<evidence type="ECO:0000256" key="1">
    <source>
        <dbReference type="SAM" id="MobiDB-lite"/>
    </source>
</evidence>
<accession>A0A6H5HV92</accession>
<organism evidence="2 3">
    <name type="scientific">Nesidiocoris tenuis</name>
    <dbReference type="NCBI Taxonomy" id="355587"/>
    <lineage>
        <taxon>Eukaryota</taxon>
        <taxon>Metazoa</taxon>
        <taxon>Ecdysozoa</taxon>
        <taxon>Arthropoda</taxon>
        <taxon>Hexapoda</taxon>
        <taxon>Insecta</taxon>
        <taxon>Pterygota</taxon>
        <taxon>Neoptera</taxon>
        <taxon>Paraneoptera</taxon>
        <taxon>Hemiptera</taxon>
        <taxon>Heteroptera</taxon>
        <taxon>Panheteroptera</taxon>
        <taxon>Cimicomorpha</taxon>
        <taxon>Miridae</taxon>
        <taxon>Dicyphina</taxon>
        <taxon>Nesidiocoris</taxon>
    </lineage>
</organism>
<dbReference type="Proteomes" id="UP000479000">
    <property type="component" value="Unassembled WGS sequence"/>
</dbReference>
<proteinExistence type="predicted"/>